<accession>A0A7Y5ATU2</accession>
<keyword evidence="2 4" id="KW-0472">Membrane</keyword>
<keyword evidence="1 4" id="KW-0732">Signal</keyword>
<organism evidence="7 8">
    <name type="scientific">Rheinheimera lutimaris</name>
    <dbReference type="NCBI Taxonomy" id="2740584"/>
    <lineage>
        <taxon>Bacteria</taxon>
        <taxon>Pseudomonadati</taxon>
        <taxon>Pseudomonadota</taxon>
        <taxon>Gammaproteobacteria</taxon>
        <taxon>Chromatiales</taxon>
        <taxon>Chromatiaceae</taxon>
        <taxon>Rheinheimera</taxon>
    </lineage>
</organism>
<keyword evidence="8" id="KW-1185">Reference proteome</keyword>
<dbReference type="InterPro" id="IPR018391">
    <property type="entry name" value="PQQ_b-propeller_rpt"/>
</dbReference>
<dbReference type="NCBIfam" id="TIGR03300">
    <property type="entry name" value="assembly_YfgL"/>
    <property type="match status" value="1"/>
</dbReference>
<name>A0A7Y5ATU2_9GAMM</name>
<evidence type="ECO:0000313" key="7">
    <source>
        <dbReference type="EMBL" id="NRQ44425.1"/>
    </source>
</evidence>
<dbReference type="InterPro" id="IPR015943">
    <property type="entry name" value="WD40/YVTN_repeat-like_dom_sf"/>
</dbReference>
<dbReference type="AlphaFoldDB" id="A0A7Y5ATU2"/>
<keyword evidence="3 4" id="KW-0998">Cell outer membrane</keyword>
<dbReference type="GO" id="GO:0009279">
    <property type="term" value="C:cell outer membrane"/>
    <property type="evidence" value="ECO:0007669"/>
    <property type="project" value="UniProtKB-SubCell"/>
</dbReference>
<dbReference type="RefSeq" id="WP_173502651.1">
    <property type="nucleotide sequence ID" value="NZ_JABSOD010000029.1"/>
</dbReference>
<comment type="function">
    <text evidence="4">Part of the outer membrane protein assembly complex, which is involved in assembly and insertion of beta-barrel proteins into the outer membrane.</text>
</comment>
<feature type="chain" id="PRO_5031651947" description="Outer membrane protein assembly factor BamB" evidence="5">
    <location>
        <begin position="23"/>
        <end position="393"/>
    </location>
</feature>
<comment type="similarity">
    <text evidence="4">Belongs to the BamB family.</text>
</comment>
<dbReference type="HAMAP" id="MF_00923">
    <property type="entry name" value="OM_assembly_BamB"/>
    <property type="match status" value="1"/>
</dbReference>
<keyword evidence="4" id="KW-0449">Lipoprotein</keyword>
<evidence type="ECO:0000259" key="6">
    <source>
        <dbReference type="Pfam" id="PF13360"/>
    </source>
</evidence>
<dbReference type="Pfam" id="PF13360">
    <property type="entry name" value="PQQ_2"/>
    <property type="match status" value="1"/>
</dbReference>
<dbReference type="GO" id="GO:0051205">
    <property type="term" value="P:protein insertion into membrane"/>
    <property type="evidence" value="ECO:0007669"/>
    <property type="project" value="UniProtKB-UniRule"/>
</dbReference>
<dbReference type="Gene3D" id="2.130.10.10">
    <property type="entry name" value="YVTN repeat-like/Quinoprotein amine dehydrogenase"/>
    <property type="match status" value="1"/>
</dbReference>
<dbReference type="Proteomes" id="UP000523161">
    <property type="component" value="Unassembled WGS sequence"/>
</dbReference>
<evidence type="ECO:0000313" key="8">
    <source>
        <dbReference type="Proteomes" id="UP000523161"/>
    </source>
</evidence>
<dbReference type="PANTHER" id="PTHR34512">
    <property type="entry name" value="CELL SURFACE PROTEIN"/>
    <property type="match status" value="1"/>
</dbReference>
<dbReference type="InterPro" id="IPR017687">
    <property type="entry name" value="BamB"/>
</dbReference>
<sequence>MKLQLKQVLLLTAVLLAGCSSKEPLVLPPVQNSVDPDEVWSKSIGSGVQHYASQLTPLIVKDTVYAASREGLVAAFDLSSGKRKWLFDLRKPAGSSFWQGISDVWSGDNARISGGISFGYDKLFFGTENGEVVALSTDGELVWRQMVKGEVLARPAVGEGLVVVATGAGTLIALHPDSGEQRWEFENEQPALTLRGVSEPVIEAGGVIYGSGSGHLGVLIADRGYQAWEEPIAVPSGSTDLSRLVDVDAKPLVQGGTVYSIAYNGSLIAQELRTGRQIWKRDYASFRNMALADGILYVVDSEGRIYALDTASGTERWSQFGLNKHYLTGPTVYKNYLVIGDNKGNLHWVNRENGDFVARQSMDSSGFYTEAVSNGAYVLVQSRNGELVLLQTP</sequence>
<dbReference type="PROSITE" id="PS51257">
    <property type="entry name" value="PROKAR_LIPOPROTEIN"/>
    <property type="match status" value="1"/>
</dbReference>
<comment type="caution">
    <text evidence="7">The sequence shown here is derived from an EMBL/GenBank/DDBJ whole genome shotgun (WGS) entry which is preliminary data.</text>
</comment>
<dbReference type="SMART" id="SM00564">
    <property type="entry name" value="PQQ"/>
    <property type="match status" value="6"/>
</dbReference>
<protein>
    <recommendedName>
        <fullName evidence="4">Outer membrane protein assembly factor BamB</fullName>
    </recommendedName>
</protein>
<reference evidence="7 8" key="1">
    <citation type="submission" date="2020-06" db="EMBL/GenBank/DDBJ databases">
        <title>Rheinheimera sp. nov., a marine bacterium isolated from coastal.</title>
        <authorList>
            <person name="Yu Q."/>
            <person name="Qi Y."/>
            <person name="Pu J."/>
        </authorList>
    </citation>
    <scope>NUCLEOTIDE SEQUENCE [LARGE SCALE GENOMIC DNA]</scope>
    <source>
        <strain evidence="7 8">YQF-2</strain>
    </source>
</reference>
<evidence type="ECO:0000256" key="3">
    <source>
        <dbReference type="ARBA" id="ARBA00023237"/>
    </source>
</evidence>
<keyword evidence="4" id="KW-0564">Palmitate</keyword>
<evidence type="ECO:0000256" key="4">
    <source>
        <dbReference type="HAMAP-Rule" id="MF_00923"/>
    </source>
</evidence>
<dbReference type="EMBL" id="JABSOD010000029">
    <property type="protein sequence ID" value="NRQ44425.1"/>
    <property type="molecule type" value="Genomic_DNA"/>
</dbReference>
<dbReference type="PANTHER" id="PTHR34512:SF30">
    <property type="entry name" value="OUTER MEMBRANE PROTEIN ASSEMBLY FACTOR BAMB"/>
    <property type="match status" value="1"/>
</dbReference>
<dbReference type="InterPro" id="IPR002372">
    <property type="entry name" value="PQQ_rpt_dom"/>
</dbReference>
<dbReference type="SUPFAM" id="SSF50998">
    <property type="entry name" value="Quinoprotein alcohol dehydrogenase-like"/>
    <property type="match status" value="1"/>
</dbReference>
<dbReference type="InterPro" id="IPR011047">
    <property type="entry name" value="Quinoprotein_ADH-like_sf"/>
</dbReference>
<evidence type="ECO:0000256" key="5">
    <source>
        <dbReference type="SAM" id="SignalP"/>
    </source>
</evidence>
<gene>
    <name evidence="4 7" type="primary">bamB</name>
    <name evidence="7" type="ORF">HRH59_17950</name>
</gene>
<dbReference type="GO" id="GO:0043165">
    <property type="term" value="P:Gram-negative-bacterium-type cell outer membrane assembly"/>
    <property type="evidence" value="ECO:0007669"/>
    <property type="project" value="UniProtKB-UniRule"/>
</dbReference>
<evidence type="ECO:0000256" key="2">
    <source>
        <dbReference type="ARBA" id="ARBA00023136"/>
    </source>
</evidence>
<dbReference type="NCBIfam" id="NF008351">
    <property type="entry name" value="PRK11138.1"/>
    <property type="match status" value="1"/>
</dbReference>
<proteinExistence type="inferred from homology"/>
<feature type="domain" description="Pyrrolo-quinoline quinone repeat" evidence="6">
    <location>
        <begin position="103"/>
        <end position="319"/>
    </location>
</feature>
<feature type="signal peptide" evidence="5">
    <location>
        <begin position="1"/>
        <end position="22"/>
    </location>
</feature>
<evidence type="ECO:0000256" key="1">
    <source>
        <dbReference type="ARBA" id="ARBA00022729"/>
    </source>
</evidence>
<comment type="subunit">
    <text evidence="4">Part of the Bam complex.</text>
</comment>
<comment type="subcellular location">
    <subcellularLocation>
        <location evidence="4">Cell outer membrane</location>
        <topology evidence="4">Lipid-anchor</topology>
    </subcellularLocation>
</comment>